<comment type="caution">
    <text evidence="6">The sequence shown here is derived from an EMBL/GenBank/DDBJ whole genome shotgun (WGS) entry which is preliminary data.</text>
</comment>
<reference evidence="6 7" key="1">
    <citation type="journal article" date="2016" name="Nat. Commun.">
        <title>Thousands of microbial genomes shed light on interconnected biogeochemical processes in an aquifer system.</title>
        <authorList>
            <person name="Anantharaman K."/>
            <person name="Brown C.T."/>
            <person name="Hug L.A."/>
            <person name="Sharon I."/>
            <person name="Castelle C.J."/>
            <person name="Probst A.J."/>
            <person name="Thomas B.C."/>
            <person name="Singh A."/>
            <person name="Wilkins M.J."/>
            <person name="Karaoz U."/>
            <person name="Brodie E.L."/>
            <person name="Williams K.H."/>
            <person name="Hubbard S.S."/>
            <person name="Banfield J.F."/>
        </authorList>
    </citation>
    <scope>NUCLEOTIDE SEQUENCE [LARGE SCALE GENOMIC DNA]</scope>
</reference>
<evidence type="ECO:0000256" key="4">
    <source>
        <dbReference type="ARBA" id="ARBA00035202"/>
    </source>
</evidence>
<dbReference type="GO" id="GO:0005840">
    <property type="term" value="C:ribosome"/>
    <property type="evidence" value="ECO:0007669"/>
    <property type="project" value="UniProtKB-KW"/>
</dbReference>
<evidence type="ECO:0000256" key="2">
    <source>
        <dbReference type="ARBA" id="ARBA00022980"/>
    </source>
</evidence>
<dbReference type="Pfam" id="PF00466">
    <property type="entry name" value="Ribosomal_L10"/>
    <property type="match status" value="1"/>
</dbReference>
<keyword evidence="5" id="KW-0699">rRNA-binding</keyword>
<comment type="subunit">
    <text evidence="5">Part of the ribosomal stalk of the 50S ribosomal subunit. The N-terminus interacts with L11 and the large rRNA to form the base of the stalk. The C-terminus forms an elongated spine to which L12 dimers bind in a sequential fashion forming a multimeric L10(L12)X complex.</text>
</comment>
<dbReference type="HAMAP" id="MF_00362">
    <property type="entry name" value="Ribosomal_uL10"/>
    <property type="match status" value="1"/>
</dbReference>
<dbReference type="PANTHER" id="PTHR11560">
    <property type="entry name" value="39S RIBOSOMAL PROTEIN L10, MITOCHONDRIAL"/>
    <property type="match status" value="1"/>
</dbReference>
<dbReference type="GO" id="GO:0006412">
    <property type="term" value="P:translation"/>
    <property type="evidence" value="ECO:0007669"/>
    <property type="project" value="UniProtKB-UniRule"/>
</dbReference>
<keyword evidence="2 5" id="KW-0689">Ribosomal protein</keyword>
<dbReference type="InterPro" id="IPR043141">
    <property type="entry name" value="Ribosomal_uL10-like_sf"/>
</dbReference>
<evidence type="ECO:0000256" key="5">
    <source>
        <dbReference type="HAMAP-Rule" id="MF_00362"/>
    </source>
</evidence>
<gene>
    <name evidence="5" type="primary">rplJ</name>
    <name evidence="6" type="ORF">A2154_04030</name>
</gene>
<keyword evidence="3 5" id="KW-0687">Ribonucleoprotein</keyword>
<protein>
    <recommendedName>
        <fullName evidence="4 5">Large ribosomal subunit protein uL10</fullName>
    </recommendedName>
</protein>
<dbReference type="GO" id="GO:0070180">
    <property type="term" value="F:large ribosomal subunit rRNA binding"/>
    <property type="evidence" value="ECO:0007669"/>
    <property type="project" value="UniProtKB-UniRule"/>
</dbReference>
<dbReference type="InterPro" id="IPR001790">
    <property type="entry name" value="Ribosomal_uL10"/>
</dbReference>
<dbReference type="EMBL" id="MFJC01000017">
    <property type="protein sequence ID" value="OGG09664.1"/>
    <property type="molecule type" value="Genomic_DNA"/>
</dbReference>
<dbReference type="NCBIfam" id="NF000955">
    <property type="entry name" value="PRK00099.1-1"/>
    <property type="match status" value="1"/>
</dbReference>
<evidence type="ECO:0000256" key="3">
    <source>
        <dbReference type="ARBA" id="ARBA00023274"/>
    </source>
</evidence>
<dbReference type="InterPro" id="IPR022973">
    <property type="entry name" value="Ribosomal_uL10_bac"/>
</dbReference>
<dbReference type="SUPFAM" id="SSF160369">
    <property type="entry name" value="Ribosomal protein L10-like"/>
    <property type="match status" value="1"/>
</dbReference>
<dbReference type="Proteomes" id="UP000176854">
    <property type="component" value="Unassembled WGS sequence"/>
</dbReference>
<accession>A0A1F5ZBI8</accession>
<name>A0A1F5ZBI8_9BACT</name>
<evidence type="ECO:0000256" key="1">
    <source>
        <dbReference type="ARBA" id="ARBA00008889"/>
    </source>
</evidence>
<evidence type="ECO:0000313" key="6">
    <source>
        <dbReference type="EMBL" id="OGG09664.1"/>
    </source>
</evidence>
<keyword evidence="5" id="KW-0694">RNA-binding</keyword>
<proteinExistence type="inferred from homology"/>
<sequence length="171" mass="18916">MPTQKKIDYVTKFTQKIKTAKSIVFADYRGLKHKQLEELRRTLKNADAEFIITKNSLMKRALGEQATKAESMLTHTTATLFSNQDEVAGVKVLLKFFKTSGIGSPKGGFLSGTFLTAQDVDKLAGIPTKAQLLANLAGNLQSPIRGLQYALTWNINKLVWALSSIKNKKTN</sequence>
<dbReference type="GO" id="GO:1990904">
    <property type="term" value="C:ribonucleoprotein complex"/>
    <property type="evidence" value="ECO:0007669"/>
    <property type="project" value="UniProtKB-KW"/>
</dbReference>
<dbReference type="CDD" id="cd05797">
    <property type="entry name" value="Ribosomal_L10"/>
    <property type="match status" value="1"/>
</dbReference>
<dbReference type="InterPro" id="IPR047865">
    <property type="entry name" value="Ribosomal_uL10_bac_type"/>
</dbReference>
<organism evidence="6 7">
    <name type="scientific">Candidatus Gottesmanbacteria bacterium RBG_16_43_7</name>
    <dbReference type="NCBI Taxonomy" id="1798373"/>
    <lineage>
        <taxon>Bacteria</taxon>
        <taxon>Candidatus Gottesmaniibacteriota</taxon>
    </lineage>
</organism>
<dbReference type="Gene3D" id="6.10.250.290">
    <property type="match status" value="1"/>
</dbReference>
<comment type="similarity">
    <text evidence="1 5">Belongs to the universal ribosomal protein uL10 family.</text>
</comment>
<dbReference type="STRING" id="1798373.A2154_04030"/>
<evidence type="ECO:0000313" key="7">
    <source>
        <dbReference type="Proteomes" id="UP000176854"/>
    </source>
</evidence>
<dbReference type="Gene3D" id="3.30.70.1730">
    <property type="match status" value="1"/>
</dbReference>
<dbReference type="AlphaFoldDB" id="A0A1F5ZBI8"/>
<comment type="function">
    <text evidence="5">Forms part of the ribosomal stalk, playing a central role in the interaction of the ribosome with GTP-bound translation factors.</text>
</comment>